<name>A0A6S6ULL9_9BACT</name>
<feature type="domain" description="Type 9 secretion system plug protein N-terminal" evidence="1">
    <location>
        <begin position="41"/>
        <end position="166"/>
    </location>
</feature>
<dbReference type="EMBL" id="CACVAQ010000543">
    <property type="protein sequence ID" value="CAA6830252.1"/>
    <property type="molecule type" value="Genomic_DNA"/>
</dbReference>
<organism evidence="2">
    <name type="scientific">uncultured Aureispira sp</name>
    <dbReference type="NCBI Taxonomy" id="1331704"/>
    <lineage>
        <taxon>Bacteria</taxon>
        <taxon>Pseudomonadati</taxon>
        <taxon>Bacteroidota</taxon>
        <taxon>Saprospiria</taxon>
        <taxon>Saprospirales</taxon>
        <taxon>Saprospiraceae</taxon>
        <taxon>Aureispira</taxon>
        <taxon>environmental samples</taxon>
    </lineage>
</organism>
<dbReference type="Pfam" id="PF17116">
    <property type="entry name" value="T9SS_plug_1st"/>
    <property type="match status" value="1"/>
</dbReference>
<gene>
    <name evidence="2" type="ORF">HELGO_WM26941</name>
</gene>
<accession>A0A6S6ULL9</accession>
<dbReference type="AlphaFoldDB" id="A0A6S6ULL9"/>
<evidence type="ECO:0000313" key="2">
    <source>
        <dbReference type="EMBL" id="CAA6830252.1"/>
    </source>
</evidence>
<proteinExistence type="predicted"/>
<protein>
    <recommendedName>
        <fullName evidence="1">Type 9 secretion system plug protein N-terminal domain-containing protein</fullName>
    </recommendedName>
</protein>
<evidence type="ECO:0000259" key="1">
    <source>
        <dbReference type="Pfam" id="PF17116"/>
    </source>
</evidence>
<sequence length="429" mass="51086">MRLKNALLILSCCFIFQNYLVGQDKEYPEFKNYDYIYREYIKSVRFHPFDSESDYPILSLQNPGYFIFSFDDMEAYAKDFSYKIIHCDANWNPSEELDPLDYIDGYQENRFYDSQSSFSTKVPYTHYEIQLPNEDVKWTKSGNYLLKVYKNDDEKDLIITRRFMIVDTQMKVVPKMRRSATPPYTSSHQEFSFSIEHSGIRIGNPSEQIKTAILQNGRWDNAILNLEPTFIKNEEIGYDMYGKLLFPGYKEFRPLDLRSFRYRTIQVERMQEYSDGFELWLFEDVSRLYTSHVFTHDLNGKFIIESNDDREGKLEGEYGQINFSLKAVTPYEGEVYLLGEFNNFRPKPSYKMNYSSDCRCYELSNTFKNGFYDYYYGIFDHSKNELNIQKIEGSSFESENDYLFLVYYKTFGGLYDQLVAVQKYNTRPK</sequence>
<reference evidence="2" key="1">
    <citation type="submission" date="2020-01" db="EMBL/GenBank/DDBJ databases">
        <authorList>
            <person name="Meier V. D."/>
            <person name="Meier V D."/>
        </authorList>
    </citation>
    <scope>NUCLEOTIDE SEQUENCE</scope>
    <source>
        <strain evidence="2">HLG_WM_MAG_10</strain>
    </source>
</reference>
<dbReference type="InterPro" id="IPR031345">
    <property type="entry name" value="T9SS_Plug_N"/>
</dbReference>